<dbReference type="Proteomes" id="UP000002669">
    <property type="component" value="Unassembled WGS sequence"/>
</dbReference>
<organism evidence="3">
    <name type="scientific">Arthroderma gypseum (strain ATCC MYA-4604 / CBS 118893)</name>
    <name type="common">Microsporum gypseum</name>
    <dbReference type="NCBI Taxonomy" id="535722"/>
    <lineage>
        <taxon>Eukaryota</taxon>
        <taxon>Fungi</taxon>
        <taxon>Dikarya</taxon>
        <taxon>Ascomycota</taxon>
        <taxon>Pezizomycotina</taxon>
        <taxon>Eurotiomycetes</taxon>
        <taxon>Eurotiomycetidae</taxon>
        <taxon>Onygenales</taxon>
        <taxon>Arthrodermataceae</taxon>
        <taxon>Nannizzia</taxon>
    </lineage>
</organism>
<feature type="region of interest" description="Disordered" evidence="1">
    <location>
        <begin position="1"/>
        <end position="23"/>
    </location>
</feature>
<evidence type="ECO:0000313" key="2">
    <source>
        <dbReference type="EMBL" id="EFR04260.1"/>
    </source>
</evidence>
<evidence type="ECO:0000256" key="1">
    <source>
        <dbReference type="SAM" id="MobiDB-lite"/>
    </source>
</evidence>
<feature type="compositionally biased region" description="Polar residues" evidence="1">
    <location>
        <begin position="73"/>
        <end position="84"/>
    </location>
</feature>
<sequence length="84" mass="9113">MIDVLLGSHRGGRTGVQRVGRRQAMHADNCEKRLPGESETGLGLLSGLQVGLEQLDYQNDVNVSLQPPPTTDGLRTTTLHLPCH</sequence>
<dbReference type="InParanoid" id="E4V2J5"/>
<feature type="region of interest" description="Disordered" evidence="1">
    <location>
        <begin position="64"/>
        <end position="84"/>
    </location>
</feature>
<dbReference type="VEuPathDB" id="FungiDB:MGYG_07269"/>
<gene>
    <name evidence="2" type="ORF">MGYG_07269</name>
</gene>
<name>E4V2J5_ARTGP</name>
<dbReference type="RefSeq" id="XP_003171268.1">
    <property type="nucleotide sequence ID" value="XM_003171220.1"/>
</dbReference>
<dbReference type="HOGENOM" id="CLU_2527015_0_0_1"/>
<reference evidence="3" key="1">
    <citation type="journal article" date="2012" name="MBio">
        <title>Comparative genome analysis of Trichophyton rubrum and related dermatophytes reveals candidate genes involved in infection.</title>
        <authorList>
            <person name="Martinez D.A."/>
            <person name="Oliver B.G."/>
            <person name="Graeser Y."/>
            <person name="Goldberg J.M."/>
            <person name="Li W."/>
            <person name="Martinez-Rossi N.M."/>
            <person name="Monod M."/>
            <person name="Shelest E."/>
            <person name="Barton R.C."/>
            <person name="Birch E."/>
            <person name="Brakhage A.A."/>
            <person name="Chen Z."/>
            <person name="Gurr S.J."/>
            <person name="Heiman D."/>
            <person name="Heitman J."/>
            <person name="Kosti I."/>
            <person name="Rossi A."/>
            <person name="Saif S."/>
            <person name="Samalova M."/>
            <person name="Saunders C.W."/>
            <person name="Shea T."/>
            <person name="Summerbell R.C."/>
            <person name="Xu J."/>
            <person name="Young S."/>
            <person name="Zeng Q."/>
            <person name="Birren B.W."/>
            <person name="Cuomo C.A."/>
            <person name="White T.C."/>
        </authorList>
    </citation>
    <scope>NUCLEOTIDE SEQUENCE [LARGE SCALE GENOMIC DNA]</scope>
    <source>
        <strain evidence="3">ATCC MYA-4604 / CBS 118893</strain>
    </source>
</reference>
<keyword evidence="3" id="KW-1185">Reference proteome</keyword>
<accession>E4V2J5</accession>
<dbReference type="GeneID" id="10026518"/>
<dbReference type="AlphaFoldDB" id="E4V2J5"/>
<proteinExistence type="predicted"/>
<evidence type="ECO:0000313" key="3">
    <source>
        <dbReference type="Proteomes" id="UP000002669"/>
    </source>
</evidence>
<dbReference type="EMBL" id="DS989827">
    <property type="protein sequence ID" value="EFR04260.1"/>
    <property type="molecule type" value="Genomic_DNA"/>
</dbReference>
<protein>
    <submittedName>
        <fullName evidence="2">Uncharacterized protein</fullName>
    </submittedName>
</protein>